<protein>
    <submittedName>
        <fullName evidence="3">CPBP family intramembrane metalloprotease</fullName>
    </submittedName>
</protein>
<dbReference type="AlphaFoldDB" id="A0A3M2KSC7"/>
<dbReference type="GO" id="GO:0006508">
    <property type="term" value="P:proteolysis"/>
    <property type="evidence" value="ECO:0007669"/>
    <property type="project" value="UniProtKB-KW"/>
</dbReference>
<gene>
    <name evidence="3" type="ORF">EBN03_29525</name>
</gene>
<feature type="transmembrane region" description="Helical" evidence="1">
    <location>
        <begin position="244"/>
        <end position="267"/>
    </location>
</feature>
<dbReference type="PANTHER" id="PTHR35797:SF1">
    <property type="entry name" value="PROTEASE"/>
    <property type="match status" value="1"/>
</dbReference>
<feature type="transmembrane region" description="Helical" evidence="1">
    <location>
        <begin position="36"/>
        <end position="59"/>
    </location>
</feature>
<feature type="domain" description="CAAX prenyl protease 2/Lysostaphin resistance protein A-like" evidence="2">
    <location>
        <begin position="123"/>
        <end position="223"/>
    </location>
</feature>
<dbReference type="EMBL" id="RFFH01000020">
    <property type="protein sequence ID" value="RMI28557.1"/>
    <property type="molecule type" value="Genomic_DNA"/>
</dbReference>
<feature type="transmembrane region" description="Helical" evidence="1">
    <location>
        <begin position="7"/>
        <end position="24"/>
    </location>
</feature>
<name>A0A3M2KSC7_9NOCA</name>
<sequence>MWYFVPAAYLGAWLVATPLWLTGFRREAPSQHAGPLVAACLFAMMVVPAVVAILLTRWRHPWRDVPRILSLGLPSPRGRALVQCLWASTVFVAITLVGLIPAALSGVYRPAWPQSAWSLLAMPLSAIVSLPLYLGEEIGWQGYMMPRLTLRFGTVTGICVGGVLWGLWHMPMTALGGSYPGHPLYVAIPAAVAVAVAAGAIIAVIRIRTHSVWPAVAAHLGLNEFALPLPQLTAASDHAPDPLFVGPLSLITWPIMMIAGGMALYTISGAGHRRGLRGTGRKSRAA</sequence>
<reference evidence="3 4" key="1">
    <citation type="submission" date="2018-10" db="EMBL/GenBank/DDBJ databases">
        <title>Isolation from cow dung.</title>
        <authorList>
            <person name="Ling L."/>
        </authorList>
    </citation>
    <scope>NUCLEOTIDE SEQUENCE [LARGE SCALE GENOMIC DNA]</scope>
    <source>
        <strain evidence="3 4">NEAU-LL90</strain>
    </source>
</reference>
<dbReference type="InterPro" id="IPR003675">
    <property type="entry name" value="Rce1/LyrA-like_dom"/>
</dbReference>
<feature type="transmembrane region" description="Helical" evidence="1">
    <location>
        <begin position="148"/>
        <end position="168"/>
    </location>
</feature>
<keyword evidence="3" id="KW-0645">Protease</keyword>
<accession>A0A3M2KSC7</accession>
<dbReference type="InterPro" id="IPR042150">
    <property type="entry name" value="MmRce1-like"/>
</dbReference>
<feature type="transmembrane region" description="Helical" evidence="1">
    <location>
        <begin position="184"/>
        <end position="205"/>
    </location>
</feature>
<dbReference type="Proteomes" id="UP000279275">
    <property type="component" value="Unassembled WGS sequence"/>
</dbReference>
<feature type="transmembrane region" description="Helical" evidence="1">
    <location>
        <begin position="116"/>
        <end position="136"/>
    </location>
</feature>
<organism evidence="3 4">
    <name type="scientific">Nocardia stercoris</name>
    <dbReference type="NCBI Taxonomy" id="2483361"/>
    <lineage>
        <taxon>Bacteria</taxon>
        <taxon>Bacillati</taxon>
        <taxon>Actinomycetota</taxon>
        <taxon>Actinomycetes</taxon>
        <taxon>Mycobacteriales</taxon>
        <taxon>Nocardiaceae</taxon>
        <taxon>Nocardia</taxon>
    </lineage>
</organism>
<keyword evidence="1" id="KW-1133">Transmembrane helix</keyword>
<keyword evidence="1" id="KW-0472">Membrane</keyword>
<dbReference type="Pfam" id="PF02517">
    <property type="entry name" value="Rce1-like"/>
    <property type="match status" value="1"/>
</dbReference>
<dbReference type="PANTHER" id="PTHR35797">
    <property type="entry name" value="PROTEASE-RELATED"/>
    <property type="match status" value="1"/>
</dbReference>
<keyword evidence="3" id="KW-0482">Metalloprotease</keyword>
<feature type="transmembrane region" description="Helical" evidence="1">
    <location>
        <begin position="212"/>
        <end position="232"/>
    </location>
</feature>
<dbReference type="GO" id="GO:0004175">
    <property type="term" value="F:endopeptidase activity"/>
    <property type="evidence" value="ECO:0007669"/>
    <property type="project" value="UniProtKB-ARBA"/>
</dbReference>
<keyword evidence="4" id="KW-1185">Reference proteome</keyword>
<keyword evidence="1" id="KW-0812">Transmembrane</keyword>
<dbReference type="GO" id="GO:0008237">
    <property type="term" value="F:metallopeptidase activity"/>
    <property type="evidence" value="ECO:0007669"/>
    <property type="project" value="UniProtKB-KW"/>
</dbReference>
<evidence type="ECO:0000313" key="3">
    <source>
        <dbReference type="EMBL" id="RMI28557.1"/>
    </source>
</evidence>
<feature type="transmembrane region" description="Helical" evidence="1">
    <location>
        <begin position="80"/>
        <end position="104"/>
    </location>
</feature>
<evidence type="ECO:0000256" key="1">
    <source>
        <dbReference type="SAM" id="Phobius"/>
    </source>
</evidence>
<keyword evidence="3" id="KW-0378">Hydrolase</keyword>
<dbReference type="GO" id="GO:0080120">
    <property type="term" value="P:CAAX-box protein maturation"/>
    <property type="evidence" value="ECO:0007669"/>
    <property type="project" value="UniProtKB-ARBA"/>
</dbReference>
<proteinExistence type="predicted"/>
<evidence type="ECO:0000259" key="2">
    <source>
        <dbReference type="Pfam" id="PF02517"/>
    </source>
</evidence>
<evidence type="ECO:0000313" key="4">
    <source>
        <dbReference type="Proteomes" id="UP000279275"/>
    </source>
</evidence>
<comment type="caution">
    <text evidence="3">The sequence shown here is derived from an EMBL/GenBank/DDBJ whole genome shotgun (WGS) entry which is preliminary data.</text>
</comment>